<evidence type="ECO:0000313" key="6">
    <source>
        <dbReference type="EMBL" id="SOD98980.1"/>
    </source>
</evidence>
<feature type="transmembrane region" description="Helical" evidence="5">
    <location>
        <begin position="257"/>
        <end position="277"/>
    </location>
</feature>
<dbReference type="PANTHER" id="PTHR43483">
    <property type="entry name" value="MEMBRANE TRANSPORTER PROTEIN HI_0806-RELATED"/>
    <property type="match status" value="1"/>
</dbReference>
<feature type="transmembrane region" description="Helical" evidence="5">
    <location>
        <begin position="36"/>
        <end position="54"/>
    </location>
</feature>
<feature type="transmembrane region" description="Helical" evidence="5">
    <location>
        <begin position="189"/>
        <end position="213"/>
    </location>
</feature>
<proteinExistence type="inferred from homology"/>
<feature type="transmembrane region" description="Helical" evidence="5">
    <location>
        <begin position="118"/>
        <end position="136"/>
    </location>
</feature>
<feature type="transmembrane region" description="Helical" evidence="5">
    <location>
        <begin position="93"/>
        <end position="111"/>
    </location>
</feature>
<evidence type="ECO:0000313" key="7">
    <source>
        <dbReference type="Proteomes" id="UP000219621"/>
    </source>
</evidence>
<name>A0A286GTZ7_9PROT</name>
<evidence type="ECO:0000256" key="2">
    <source>
        <dbReference type="ARBA" id="ARBA00022692"/>
    </source>
</evidence>
<reference evidence="6 7" key="1">
    <citation type="submission" date="2017-09" db="EMBL/GenBank/DDBJ databases">
        <authorList>
            <person name="Ehlers B."/>
            <person name="Leendertz F.H."/>
        </authorList>
    </citation>
    <scope>NUCLEOTIDE SEQUENCE [LARGE SCALE GENOMIC DNA]</scope>
    <source>
        <strain evidence="6 7">USBA 140</strain>
    </source>
</reference>
<feature type="transmembrane region" description="Helical" evidence="5">
    <location>
        <begin position="156"/>
        <end position="182"/>
    </location>
</feature>
<dbReference type="Pfam" id="PF01925">
    <property type="entry name" value="TauE"/>
    <property type="match status" value="1"/>
</dbReference>
<dbReference type="PANTHER" id="PTHR43483:SF3">
    <property type="entry name" value="MEMBRANE TRANSPORTER PROTEIN HI_0806-RELATED"/>
    <property type="match status" value="1"/>
</dbReference>
<keyword evidence="7" id="KW-1185">Reference proteome</keyword>
<keyword evidence="5" id="KW-1003">Cell membrane</keyword>
<feature type="transmembrane region" description="Helical" evidence="5">
    <location>
        <begin position="225"/>
        <end position="245"/>
    </location>
</feature>
<sequence>MEALLAADPWFLAGLVAALLVTGVAAGVLAGLLGVGGGIVIVPMLFHLFTLLGVDEAVRMHVAVGTSLATIIPTSLSSIRAHHRKGAVDLDLLKRWGPAVFVGVVIGTVVGTGVKGPVLTGVFAVVALAVAANMAFRKEGWTLRGELPSKPAQGALGVVIGGISVMMGIGGGTLSVPILSAFAYPIRRAVGTASAIGLIIGVPGAIGFLLSGLGAENLPPGTVGYVNLVGFALIVPCTVLAAPWGARIAHAIDPRKLRAAFAVFLFLTALRMLWGLVG</sequence>
<evidence type="ECO:0000256" key="1">
    <source>
        <dbReference type="ARBA" id="ARBA00004141"/>
    </source>
</evidence>
<evidence type="ECO:0000256" key="5">
    <source>
        <dbReference type="RuleBase" id="RU363041"/>
    </source>
</evidence>
<dbReference type="OrthoDB" id="457670at2"/>
<comment type="subcellular location">
    <subcellularLocation>
        <location evidence="5">Cell membrane</location>
        <topology evidence="5">Multi-pass membrane protein</topology>
    </subcellularLocation>
    <subcellularLocation>
        <location evidence="1">Membrane</location>
        <topology evidence="1">Multi-pass membrane protein</topology>
    </subcellularLocation>
</comment>
<dbReference type="GO" id="GO:0005886">
    <property type="term" value="C:plasma membrane"/>
    <property type="evidence" value="ECO:0007669"/>
    <property type="project" value="UniProtKB-SubCell"/>
</dbReference>
<dbReference type="InterPro" id="IPR002781">
    <property type="entry name" value="TM_pro_TauE-like"/>
</dbReference>
<gene>
    <name evidence="6" type="ORF">SAMN05421508_108171</name>
</gene>
<evidence type="ECO:0000256" key="3">
    <source>
        <dbReference type="ARBA" id="ARBA00022989"/>
    </source>
</evidence>
<keyword evidence="4 5" id="KW-0472">Membrane</keyword>
<dbReference type="RefSeq" id="WP_097280569.1">
    <property type="nucleotide sequence ID" value="NZ_OCNJ01000008.1"/>
</dbReference>
<dbReference type="AlphaFoldDB" id="A0A286GTZ7"/>
<accession>A0A286GTZ7</accession>
<dbReference type="Proteomes" id="UP000219621">
    <property type="component" value="Unassembled WGS sequence"/>
</dbReference>
<organism evidence="6 7">
    <name type="scientific">Caenispirillum bisanense</name>
    <dbReference type="NCBI Taxonomy" id="414052"/>
    <lineage>
        <taxon>Bacteria</taxon>
        <taxon>Pseudomonadati</taxon>
        <taxon>Pseudomonadota</taxon>
        <taxon>Alphaproteobacteria</taxon>
        <taxon>Rhodospirillales</taxon>
        <taxon>Novispirillaceae</taxon>
        <taxon>Caenispirillum</taxon>
    </lineage>
</organism>
<protein>
    <recommendedName>
        <fullName evidence="5">Probable membrane transporter protein</fullName>
    </recommendedName>
</protein>
<dbReference type="EMBL" id="OCNJ01000008">
    <property type="protein sequence ID" value="SOD98980.1"/>
    <property type="molecule type" value="Genomic_DNA"/>
</dbReference>
<evidence type="ECO:0000256" key="4">
    <source>
        <dbReference type="ARBA" id="ARBA00023136"/>
    </source>
</evidence>
<keyword evidence="2 5" id="KW-0812">Transmembrane</keyword>
<keyword evidence="3 5" id="KW-1133">Transmembrane helix</keyword>
<comment type="similarity">
    <text evidence="5">Belongs to the 4-toluene sulfonate uptake permease (TSUP) (TC 2.A.102) family.</text>
</comment>
<feature type="transmembrane region" description="Helical" evidence="5">
    <location>
        <begin position="61"/>
        <end position="81"/>
    </location>
</feature>